<dbReference type="Gene3D" id="2.30.140.10">
    <property type="entry name" value="Spermidine synthase, tetramerisation domain"/>
    <property type="match status" value="1"/>
</dbReference>
<comment type="function">
    <text evidence="14">Catalyzes the irreversible transfer of a propylamine group from the amino donor S-adenosylmethioninamine (decarboxy-AdoMet) to putrescine (1,4-diaminobutane) to yield spermidine.</text>
</comment>
<dbReference type="InterPro" id="IPR030373">
    <property type="entry name" value="PABS_CS"/>
</dbReference>
<dbReference type="InterPro" id="IPR042286">
    <property type="entry name" value="AdoMetDC_C"/>
</dbReference>
<dbReference type="EC" id="2.5.1.16" evidence="14"/>
<keyword evidence="3" id="KW-0963">Cytoplasm</keyword>
<comment type="catalytic activity">
    <reaction evidence="14">
        <text>S-adenosyl 3-(methylsulfanyl)propylamine + putrescine = S-methyl-5'-thioadenosine + spermidine + H(+)</text>
        <dbReference type="Rhea" id="RHEA:12721"/>
        <dbReference type="ChEBI" id="CHEBI:15378"/>
        <dbReference type="ChEBI" id="CHEBI:17509"/>
        <dbReference type="ChEBI" id="CHEBI:57443"/>
        <dbReference type="ChEBI" id="CHEBI:57834"/>
        <dbReference type="ChEBI" id="CHEBI:326268"/>
        <dbReference type="EC" id="2.5.1.16"/>
    </reaction>
</comment>
<comment type="subunit">
    <text evidence="14">Homodimer or homotetramer.</text>
</comment>
<dbReference type="CDD" id="cd02440">
    <property type="entry name" value="AdoMet_MTases"/>
    <property type="match status" value="1"/>
</dbReference>
<gene>
    <name evidence="14" type="primary">speE</name>
    <name evidence="17" type="ORF">EDC62_2009</name>
</gene>
<feature type="active site" description="Proton acceptor" evidence="14 15">
    <location>
        <position position="285"/>
    </location>
</feature>
<dbReference type="RefSeq" id="WP_124223215.1">
    <property type="nucleotide sequence ID" value="NZ_RKQL01000004.1"/>
</dbReference>
<dbReference type="Gene3D" id="3.30.360.110">
    <property type="entry name" value="S-adenosylmethionine decarboxylase domain"/>
    <property type="match status" value="1"/>
</dbReference>
<dbReference type="InterPro" id="IPR037163">
    <property type="entry name" value="Spermidine_synt_N_sf"/>
</dbReference>
<keyword evidence="8 14" id="KW-0745">Spermidine biosynthesis</keyword>
<dbReference type="EMBL" id="RKQL01000004">
    <property type="protein sequence ID" value="RPE66935.1"/>
    <property type="molecule type" value="Genomic_DNA"/>
</dbReference>
<keyword evidence="13" id="KW-0670">Pyruvate</keyword>
<dbReference type="SUPFAM" id="SSF53335">
    <property type="entry name" value="S-adenosyl-L-methionine-dependent methyltransferases"/>
    <property type="match status" value="1"/>
</dbReference>
<evidence type="ECO:0000259" key="16">
    <source>
        <dbReference type="PROSITE" id="PS51006"/>
    </source>
</evidence>
<dbReference type="GO" id="GO:0008295">
    <property type="term" value="P:spermidine biosynthetic process"/>
    <property type="evidence" value="ECO:0007669"/>
    <property type="project" value="UniProtKB-UniRule"/>
</dbReference>
<dbReference type="SUPFAM" id="SSF56276">
    <property type="entry name" value="S-adenosylmethionine decarboxylase"/>
    <property type="match status" value="1"/>
</dbReference>
<dbReference type="Proteomes" id="UP000272193">
    <property type="component" value="Unassembled WGS sequence"/>
</dbReference>
<keyword evidence="5" id="KW-0949">S-adenosyl-L-methionine</keyword>
<feature type="domain" description="PABS" evidence="16">
    <location>
        <begin position="131"/>
        <end position="364"/>
    </location>
</feature>
<keyword evidence="11" id="KW-0456">Lyase</keyword>
<keyword evidence="9 14" id="KW-0620">Polyamine biosynthesis</keyword>
<feature type="binding site" evidence="14">
    <location>
        <position position="215"/>
    </location>
    <ligand>
        <name>spermidine</name>
        <dbReference type="ChEBI" id="CHEBI:57834"/>
    </ligand>
</feature>
<dbReference type="InterPro" id="IPR016067">
    <property type="entry name" value="S-AdoMet_deCO2ase_core"/>
</dbReference>
<evidence type="ECO:0000313" key="17">
    <source>
        <dbReference type="EMBL" id="RPE66935.1"/>
    </source>
</evidence>
<dbReference type="InterPro" id="IPR029063">
    <property type="entry name" value="SAM-dependent_MTases_sf"/>
</dbReference>
<comment type="cofactor">
    <cofactor evidence="1">
        <name>pyruvate</name>
        <dbReference type="ChEBI" id="CHEBI:15361"/>
    </cofactor>
</comment>
<dbReference type="Pfam" id="PF02675">
    <property type="entry name" value="AdoMet_dc"/>
    <property type="match status" value="1"/>
</dbReference>
<dbReference type="PANTHER" id="PTHR43317">
    <property type="entry name" value="THERMOSPERMINE SYNTHASE ACAULIS5"/>
    <property type="match status" value="1"/>
</dbReference>
<evidence type="ECO:0000256" key="13">
    <source>
        <dbReference type="ARBA" id="ARBA00023317"/>
    </source>
</evidence>
<feature type="binding site" evidence="14">
    <location>
        <position position="235"/>
    </location>
    <ligand>
        <name>S-methyl-5'-thioadenosine</name>
        <dbReference type="ChEBI" id="CHEBI:17509"/>
    </ligand>
</feature>
<evidence type="ECO:0000256" key="7">
    <source>
        <dbReference type="ARBA" id="ARBA00022813"/>
    </source>
</evidence>
<evidence type="ECO:0000256" key="5">
    <source>
        <dbReference type="ARBA" id="ARBA00022691"/>
    </source>
</evidence>
<keyword evidence="10" id="KW-0865">Zymogen</keyword>
<keyword evidence="4 14" id="KW-0808">Transferase</keyword>
<dbReference type="OrthoDB" id="9793120at2"/>
<comment type="caution">
    <text evidence="14">Lacks conserved residue(s) required for the propagation of feature annotation.</text>
</comment>
<feature type="binding site" evidence="14">
    <location>
        <position position="295"/>
    </location>
    <ligand>
        <name>S-methyl-5'-thioadenosine</name>
        <dbReference type="ChEBI" id="CHEBI:17509"/>
    </ligand>
</feature>
<evidence type="ECO:0000313" key="18">
    <source>
        <dbReference type="Proteomes" id="UP000272193"/>
    </source>
</evidence>
<dbReference type="NCBIfam" id="TIGR03330">
    <property type="entry name" value="SAM_DCase_Bsu"/>
    <property type="match status" value="1"/>
</dbReference>
<dbReference type="GO" id="GO:0010487">
    <property type="term" value="F:thermospermine synthase activity"/>
    <property type="evidence" value="ECO:0007669"/>
    <property type="project" value="UniProtKB-ARBA"/>
</dbReference>
<dbReference type="HAMAP" id="MF_00198">
    <property type="entry name" value="Spermidine_synth"/>
    <property type="match status" value="1"/>
</dbReference>
<dbReference type="InterPro" id="IPR030374">
    <property type="entry name" value="PABS"/>
</dbReference>
<dbReference type="GO" id="GO:0004766">
    <property type="term" value="F:spermidine synthase activity"/>
    <property type="evidence" value="ECO:0007669"/>
    <property type="project" value="UniProtKB-UniRule"/>
</dbReference>
<keyword evidence="18" id="KW-1185">Reference proteome</keyword>
<comment type="caution">
    <text evidence="17">The sequence shown here is derived from an EMBL/GenBank/DDBJ whole genome shotgun (WGS) entry which is preliminary data.</text>
</comment>
<evidence type="ECO:0000256" key="11">
    <source>
        <dbReference type="ARBA" id="ARBA00023239"/>
    </source>
</evidence>
<evidence type="ECO:0000256" key="1">
    <source>
        <dbReference type="ARBA" id="ARBA00001928"/>
    </source>
</evidence>
<name>A0A3N4UEQ2_9BURK</name>
<keyword evidence="12" id="KW-0704">Schiff base</keyword>
<comment type="similarity">
    <text evidence="2 14">Belongs to the spermidine/spermine synthase family.</text>
</comment>
<feature type="binding site" evidence="14">
    <location>
        <begin position="267"/>
        <end position="268"/>
    </location>
    <ligand>
        <name>S-methyl-5'-thioadenosine</name>
        <dbReference type="ChEBI" id="CHEBI:17509"/>
    </ligand>
</feature>
<accession>A0A3N4UEQ2</accession>
<evidence type="ECO:0000256" key="8">
    <source>
        <dbReference type="ARBA" id="ARBA00023066"/>
    </source>
</evidence>
<keyword evidence="6" id="KW-0210">Decarboxylase</keyword>
<dbReference type="InterPro" id="IPR042284">
    <property type="entry name" value="AdoMetDC_N"/>
</dbReference>
<evidence type="ECO:0000256" key="6">
    <source>
        <dbReference type="ARBA" id="ARBA00022793"/>
    </source>
</evidence>
<evidence type="ECO:0000256" key="9">
    <source>
        <dbReference type="ARBA" id="ARBA00023115"/>
    </source>
</evidence>
<dbReference type="UniPathway" id="UPA00248">
    <property type="reaction ID" value="UER00314"/>
</dbReference>
<dbReference type="InterPro" id="IPR003826">
    <property type="entry name" value="AdoMetDC_fam_prok"/>
</dbReference>
<evidence type="ECO:0000256" key="12">
    <source>
        <dbReference type="ARBA" id="ARBA00023270"/>
    </source>
</evidence>
<dbReference type="Pfam" id="PF01564">
    <property type="entry name" value="Spermine_synth"/>
    <property type="match status" value="1"/>
</dbReference>
<dbReference type="AlphaFoldDB" id="A0A3N4UEQ2"/>
<feature type="binding site" evidence="14">
    <location>
        <position position="160"/>
    </location>
    <ligand>
        <name>S-methyl-5'-thioadenosine</name>
        <dbReference type="ChEBI" id="CHEBI:17509"/>
    </ligand>
</feature>
<organism evidence="17 18">
    <name type="scientific">Tibeticola sediminis</name>
    <dbReference type="NCBI Taxonomy" id="1917811"/>
    <lineage>
        <taxon>Bacteria</taxon>
        <taxon>Pseudomonadati</taxon>
        <taxon>Pseudomonadota</taxon>
        <taxon>Betaproteobacteria</taxon>
        <taxon>Burkholderiales</taxon>
        <taxon>Comamonadaceae</taxon>
        <taxon>Tibeticola</taxon>
    </lineage>
</organism>
<evidence type="ECO:0000256" key="10">
    <source>
        <dbReference type="ARBA" id="ARBA00023145"/>
    </source>
</evidence>
<evidence type="ECO:0000256" key="2">
    <source>
        <dbReference type="ARBA" id="ARBA00007867"/>
    </source>
</evidence>
<dbReference type="InterPro" id="IPR001045">
    <property type="entry name" value="Spermi_synthase"/>
</dbReference>
<evidence type="ECO:0000256" key="4">
    <source>
        <dbReference type="ARBA" id="ARBA00022679"/>
    </source>
</evidence>
<dbReference type="GO" id="GO:0004014">
    <property type="term" value="F:adenosylmethionine decarboxylase activity"/>
    <property type="evidence" value="ECO:0007669"/>
    <property type="project" value="InterPro"/>
</dbReference>
<evidence type="ECO:0000256" key="15">
    <source>
        <dbReference type="PROSITE-ProRule" id="PRU00354"/>
    </source>
</evidence>
<evidence type="ECO:0000256" key="3">
    <source>
        <dbReference type="ARBA" id="ARBA00022490"/>
    </source>
</evidence>
<protein>
    <recommendedName>
        <fullName evidence="14">Polyamine aminopropyltransferase</fullName>
    </recommendedName>
    <alternativeName>
        <fullName evidence="14">Putrescine aminopropyltransferase</fullName>
        <shortName evidence="14">PAPT</shortName>
    </alternativeName>
    <alternativeName>
        <fullName evidence="14">Spermidine synthase</fullName>
        <shortName evidence="14">SPDS</shortName>
        <shortName evidence="14">SPDSY</shortName>
        <ecNumber evidence="14">2.5.1.16</ecNumber>
    </alternativeName>
</protein>
<dbReference type="Gene3D" id="3.40.50.150">
    <property type="entry name" value="Vaccinia Virus protein VP39"/>
    <property type="match status" value="1"/>
</dbReference>
<feature type="binding site" evidence="14">
    <location>
        <position position="191"/>
    </location>
    <ligand>
        <name>spermidine</name>
        <dbReference type="ChEBI" id="CHEBI:57834"/>
    </ligand>
</feature>
<reference evidence="17 18" key="1">
    <citation type="submission" date="2018-11" db="EMBL/GenBank/DDBJ databases">
        <title>Genomic Encyclopedia of Type Strains, Phase IV (KMG-IV): sequencing the most valuable type-strain genomes for metagenomic binning, comparative biology and taxonomic classification.</title>
        <authorList>
            <person name="Goeker M."/>
        </authorList>
    </citation>
    <scope>NUCLEOTIDE SEQUENCE [LARGE SCALE GENOMIC DNA]</scope>
    <source>
        <strain evidence="17 18">DSM 101684</strain>
    </source>
</reference>
<evidence type="ECO:0000256" key="14">
    <source>
        <dbReference type="HAMAP-Rule" id="MF_00198"/>
    </source>
</evidence>
<dbReference type="Gene3D" id="3.30.160.750">
    <property type="match status" value="1"/>
</dbReference>
<dbReference type="PROSITE" id="PS51006">
    <property type="entry name" value="PABS_2"/>
    <property type="match status" value="1"/>
</dbReference>
<dbReference type="PANTHER" id="PTHR43317:SF1">
    <property type="entry name" value="THERMOSPERMINE SYNTHASE ACAULIS5"/>
    <property type="match status" value="1"/>
</dbReference>
<sequence length="411" mass="45373">MQGLHLTADLYDCAGDAALLTDADRLAERCRALTLASGLTLVDEKWHRFPDWNGQPGGVTGMILLAESHLAIHTWPERGGVTLDVYVCNFTADNSHKAIALMQGLEDAFAPRRVQRERLLRGQADGPTATGELILEHLTPQAAYGFRFPERILSQRTRYQHLELLRSNELGLTLRLDGQYMTSEADEFFYHEAMAHPAAITHEAPRRALIIGGGDGGLAEELLKHPTIERIVLAELDDEVVAVARRHLGSIHRGALDDPRVQVHVGDGAAFVAQTAERFDLVFLDLTDPETPAGPLYTEAFFRQVQQVLAPGGAVVLHLGAPFFEKDQVRELSARLARVFPCLRAYGLYVPLYGAYWALAVASDTLDPKGLDAATVEQRLRARGIANLQYYNAEIHGALFALPNFYRALLP</sequence>
<comment type="pathway">
    <text evidence="14">Amine and polyamine biosynthesis; spermidine biosynthesis; spermidine from putrescine: step 1/1.</text>
</comment>
<dbReference type="PROSITE" id="PS01330">
    <property type="entry name" value="PABS_1"/>
    <property type="match status" value="1"/>
</dbReference>
<proteinExistence type="inferred from homology"/>
<keyword evidence="7" id="KW-0068">Autocatalytic cleavage</keyword>
<dbReference type="NCBIfam" id="NF002010">
    <property type="entry name" value="PRK00811.1"/>
    <property type="match status" value="1"/>
</dbReference>
<dbReference type="InterPro" id="IPR017716">
    <property type="entry name" value="S-AdoMet_deCOase_pro-enz"/>
</dbReference>